<dbReference type="Pfam" id="PF09375">
    <property type="entry name" value="Peptidase_M75"/>
    <property type="match status" value="1"/>
</dbReference>
<dbReference type="InterPro" id="IPR034984">
    <property type="entry name" value="Imelysin-like_IPPA"/>
</dbReference>
<organism evidence="5 6">
    <name type="scientific">Neoaquamicrobium sediminum</name>
    <dbReference type="NCBI Taxonomy" id="1849104"/>
    <lineage>
        <taxon>Bacteria</taxon>
        <taxon>Pseudomonadati</taxon>
        <taxon>Pseudomonadota</taxon>
        <taxon>Alphaproteobacteria</taxon>
        <taxon>Hyphomicrobiales</taxon>
        <taxon>Phyllobacteriaceae</taxon>
        <taxon>Neoaquamicrobium</taxon>
    </lineage>
</organism>
<dbReference type="EMBL" id="JAZHFV010000001">
    <property type="protein sequence ID" value="MEX4006250.1"/>
    <property type="molecule type" value="Genomic_DNA"/>
</dbReference>
<name>A0ABV3WNL7_9HYPH</name>
<dbReference type="CDD" id="cd14659">
    <property type="entry name" value="Imelysin-like_IPPA"/>
    <property type="match status" value="1"/>
</dbReference>
<dbReference type="Gene3D" id="1.20.1420.20">
    <property type="entry name" value="M75 peptidase, HXXE motif"/>
    <property type="match status" value="1"/>
</dbReference>
<evidence type="ECO:0000256" key="3">
    <source>
        <dbReference type="SAM" id="SignalP"/>
    </source>
</evidence>
<dbReference type="RefSeq" id="WP_368801595.1">
    <property type="nucleotide sequence ID" value="NZ_JAZHFV010000001.1"/>
</dbReference>
<comment type="subcellular location">
    <subcellularLocation>
        <location evidence="1">Cell envelope</location>
    </subcellularLocation>
</comment>
<evidence type="ECO:0000256" key="2">
    <source>
        <dbReference type="ARBA" id="ARBA00022729"/>
    </source>
</evidence>
<keyword evidence="2 3" id="KW-0732">Signal</keyword>
<feature type="domain" description="Imelysin-like" evidence="4">
    <location>
        <begin position="32"/>
        <end position="329"/>
    </location>
</feature>
<feature type="signal peptide" evidence="3">
    <location>
        <begin position="1"/>
        <end position="19"/>
    </location>
</feature>
<comment type="caution">
    <text evidence="5">The sequence shown here is derived from an EMBL/GenBank/DDBJ whole genome shotgun (WGS) entry which is preliminary data.</text>
</comment>
<keyword evidence="6" id="KW-1185">Reference proteome</keyword>
<dbReference type="InterPro" id="IPR038352">
    <property type="entry name" value="Imelysin_sf"/>
</dbReference>
<evidence type="ECO:0000313" key="6">
    <source>
        <dbReference type="Proteomes" id="UP001559025"/>
    </source>
</evidence>
<evidence type="ECO:0000313" key="5">
    <source>
        <dbReference type="EMBL" id="MEX4006250.1"/>
    </source>
</evidence>
<dbReference type="Proteomes" id="UP001559025">
    <property type="component" value="Unassembled WGS sequence"/>
</dbReference>
<feature type="chain" id="PRO_5046671958" evidence="3">
    <location>
        <begin position="20"/>
        <end position="352"/>
    </location>
</feature>
<sequence>MKRVIILMFLLLPGFAAQAADGAGTRIADQFARPTLKALVDAAERNSIAVDALCAEPGAERLEAARETFDTLVTGFGRASVLRFGPLAAESRIERLFFWPDPRGIALRQVQGVLAKADDTAARQETLAEKSAALQGIPALEFVLFGSGSEQLASSDGAFRCAYAAAISRNIGLIAAETLNGWSADTAFARSFTAPSADAEIYRSPREVDGEIVKAMSTALQFLGAAELRPPLGETPEKANGRRAPLWRSDLTFALARARVGGVQALLDASGYAETVPSDQAYAIDSLRFELNTASTQLGEIGLPAEAAFADEAARGHLAVALLALDHARDIVSEHLSAALGLTMGFNALDGD</sequence>
<reference evidence="5 6" key="1">
    <citation type="submission" date="2024-01" db="EMBL/GenBank/DDBJ databases">
        <title>New evidence supports the origin of RcGTA from prophage.</title>
        <authorList>
            <person name="Xu Y."/>
            <person name="Liu B."/>
            <person name="Chen F."/>
        </authorList>
    </citation>
    <scope>NUCLEOTIDE SEQUENCE [LARGE SCALE GENOMIC DNA]</scope>
    <source>
        <strain evidence="5 6">CBW1107-2</strain>
    </source>
</reference>
<protein>
    <submittedName>
        <fullName evidence="5">Imelysin family protein</fullName>
    </submittedName>
</protein>
<proteinExistence type="predicted"/>
<gene>
    <name evidence="5" type="ORF">V1479_02975</name>
</gene>
<evidence type="ECO:0000256" key="1">
    <source>
        <dbReference type="ARBA" id="ARBA00004196"/>
    </source>
</evidence>
<accession>A0ABV3WNL7</accession>
<evidence type="ECO:0000259" key="4">
    <source>
        <dbReference type="Pfam" id="PF09375"/>
    </source>
</evidence>
<dbReference type="InterPro" id="IPR018976">
    <property type="entry name" value="Imelysin-like"/>
</dbReference>